<name>A0A7D5TB79_9EURY</name>
<dbReference type="SUPFAM" id="SSF55718">
    <property type="entry name" value="SCP-like"/>
    <property type="match status" value="1"/>
</dbReference>
<dbReference type="Proteomes" id="UP000509667">
    <property type="component" value="Chromosome"/>
</dbReference>
<sequence>MTDDAAAAVRPLSADRYDEFRRIVDYAFHPEEGPQRYDDDPERIADRYGAFVDDALVSVCGHYDLRATLRGEWVRLAGLAAVATPPEHRREGYVGALVADALERWRGEYPLSALWPFARSYYEQFGWATANTATTYTCPPEQLAFARGAADGRARPVEPDEWRALRSVHETAAAETTLALKRRSEAWWRERVLSEGGDDRPWAYVWERDGDVCGYLVYDFEDAGEGFENRRLAVDDMAAADHEARLGLLGFLADHDSQVTEIRFESDARTELLDLVDDPDAVDCGVETGPMVRVVDAVDALETCPYPADASADCTLAVTDETADWNDGVFDLAVADGEADCAPREADAETVDPDATLDVGTLSQLVVGYHDVATARRVGGLSVAEGSVADTLATLFPPERVYLRTFF</sequence>
<dbReference type="PROSITE" id="PS51186">
    <property type="entry name" value="GNAT"/>
    <property type="match status" value="1"/>
</dbReference>
<dbReference type="Pfam" id="PF17668">
    <property type="entry name" value="Acetyltransf_17"/>
    <property type="match status" value="1"/>
</dbReference>
<proteinExistence type="predicted"/>
<dbReference type="PANTHER" id="PTHR37817:SF1">
    <property type="entry name" value="N-ACETYLTRANSFERASE EIS"/>
    <property type="match status" value="1"/>
</dbReference>
<dbReference type="InterPro" id="IPR000182">
    <property type="entry name" value="GNAT_dom"/>
</dbReference>
<dbReference type="GO" id="GO:0034069">
    <property type="term" value="F:aminoglycoside N-acetyltransferase activity"/>
    <property type="evidence" value="ECO:0007669"/>
    <property type="project" value="TreeGrafter"/>
</dbReference>
<dbReference type="InterPro" id="IPR016181">
    <property type="entry name" value="Acyl_CoA_acyltransferase"/>
</dbReference>
<organism evidence="2 3">
    <name type="scientific">Halosimplex rubrum</name>
    <dbReference type="NCBI Taxonomy" id="869889"/>
    <lineage>
        <taxon>Archaea</taxon>
        <taxon>Methanobacteriati</taxon>
        <taxon>Methanobacteriota</taxon>
        <taxon>Stenosarchaea group</taxon>
        <taxon>Halobacteria</taxon>
        <taxon>Halobacteriales</taxon>
        <taxon>Haloarculaceae</taxon>
        <taxon>Halosimplex</taxon>
    </lineage>
</organism>
<dbReference type="InterPro" id="IPR036527">
    <property type="entry name" value="SCP2_sterol-bd_dom_sf"/>
</dbReference>
<dbReference type="GO" id="GO:0030649">
    <property type="term" value="P:aminoglycoside antibiotic catabolic process"/>
    <property type="evidence" value="ECO:0007669"/>
    <property type="project" value="TreeGrafter"/>
</dbReference>
<dbReference type="Gene3D" id="3.40.630.30">
    <property type="match status" value="2"/>
</dbReference>
<dbReference type="OrthoDB" id="212302at2157"/>
<dbReference type="Gene3D" id="3.30.1050.10">
    <property type="entry name" value="SCP2 sterol-binding domain"/>
    <property type="match status" value="1"/>
</dbReference>
<dbReference type="Pfam" id="PF13527">
    <property type="entry name" value="Acetyltransf_9"/>
    <property type="match status" value="1"/>
</dbReference>
<gene>
    <name evidence="2" type="ORF">HZS55_02465</name>
</gene>
<feature type="domain" description="N-acetyltransferase" evidence="1">
    <location>
        <begin position="7"/>
        <end position="146"/>
    </location>
</feature>
<dbReference type="Pfam" id="PF13530">
    <property type="entry name" value="SCP2_2"/>
    <property type="match status" value="1"/>
</dbReference>
<keyword evidence="3" id="KW-1185">Reference proteome</keyword>
<accession>A0A7D5TB79</accession>
<dbReference type="InterPro" id="IPR051554">
    <property type="entry name" value="Acetyltransferase_Eis"/>
</dbReference>
<dbReference type="AlphaFoldDB" id="A0A7D5TB79"/>
<evidence type="ECO:0000313" key="3">
    <source>
        <dbReference type="Proteomes" id="UP000509667"/>
    </source>
</evidence>
<dbReference type="RefSeq" id="WP_179910178.1">
    <property type="nucleotide sequence ID" value="NZ_CP058910.1"/>
</dbReference>
<dbReference type="KEGG" id="hrr:HZS55_02465"/>
<dbReference type="EMBL" id="CP058910">
    <property type="protein sequence ID" value="QLH76236.1"/>
    <property type="molecule type" value="Genomic_DNA"/>
</dbReference>
<protein>
    <submittedName>
        <fullName evidence="2">GNAT family N-acetyltransferase</fullName>
    </submittedName>
</protein>
<dbReference type="PANTHER" id="PTHR37817">
    <property type="entry name" value="N-ACETYLTRANSFERASE EIS"/>
    <property type="match status" value="1"/>
</dbReference>
<dbReference type="GeneID" id="56076690"/>
<dbReference type="SUPFAM" id="SSF55729">
    <property type="entry name" value="Acyl-CoA N-acyltransferases (Nat)"/>
    <property type="match status" value="1"/>
</dbReference>
<dbReference type="InterPro" id="IPR025559">
    <property type="entry name" value="Eis_dom"/>
</dbReference>
<evidence type="ECO:0000259" key="1">
    <source>
        <dbReference type="PROSITE" id="PS51186"/>
    </source>
</evidence>
<keyword evidence="2" id="KW-0808">Transferase</keyword>
<evidence type="ECO:0000313" key="2">
    <source>
        <dbReference type="EMBL" id="QLH76236.1"/>
    </source>
</evidence>
<dbReference type="InterPro" id="IPR041380">
    <property type="entry name" value="Acetyltransf_17"/>
</dbReference>
<reference evidence="2 3" key="1">
    <citation type="submission" date="2020-07" db="EMBL/GenBank/DDBJ databases">
        <title>Halosimplex pelagicum sp. nov. and Halosimplex rubrum sp. nov., isolated from salted brown alga Laminaria, and emended description of the genus Halosimplex.</title>
        <authorList>
            <person name="Cui H."/>
        </authorList>
    </citation>
    <scope>NUCLEOTIDE SEQUENCE [LARGE SCALE GENOMIC DNA]</scope>
    <source>
        <strain evidence="2 3">R27</strain>
    </source>
</reference>